<organism evidence="8 9">
    <name type="scientific">Subdoligranulum variabile</name>
    <dbReference type="NCBI Taxonomy" id="214851"/>
    <lineage>
        <taxon>Bacteria</taxon>
        <taxon>Bacillati</taxon>
        <taxon>Bacillota</taxon>
        <taxon>Clostridia</taxon>
        <taxon>Eubacteriales</taxon>
        <taxon>Oscillospiraceae</taxon>
        <taxon>Subdoligranulum</taxon>
    </lineage>
</organism>
<comment type="subcellular location">
    <subcellularLocation>
        <location evidence="1">Cell membrane</location>
        <topology evidence="1">Multi-pass membrane protein</topology>
    </subcellularLocation>
</comment>
<gene>
    <name evidence="8" type="ORF">K8V20_05550</name>
</gene>
<evidence type="ECO:0000256" key="1">
    <source>
        <dbReference type="ARBA" id="ARBA00004651"/>
    </source>
</evidence>
<protein>
    <submittedName>
        <fullName evidence="8">TraM recognition domain-containing protein</fullName>
    </submittedName>
</protein>
<evidence type="ECO:0000256" key="6">
    <source>
        <dbReference type="ARBA" id="ARBA00023136"/>
    </source>
</evidence>
<dbReference type="InterPro" id="IPR027417">
    <property type="entry name" value="P-loop_NTPase"/>
</dbReference>
<dbReference type="PANTHER" id="PTHR37937:SF1">
    <property type="entry name" value="CONJUGATIVE TRANSFER: DNA TRANSPORT"/>
    <property type="match status" value="1"/>
</dbReference>
<evidence type="ECO:0000313" key="8">
    <source>
        <dbReference type="EMBL" id="HJG28093.1"/>
    </source>
</evidence>
<feature type="region of interest" description="Disordered" evidence="7">
    <location>
        <begin position="215"/>
        <end position="240"/>
    </location>
</feature>
<keyword evidence="3" id="KW-1003">Cell membrane</keyword>
<comment type="caution">
    <text evidence="8">The sequence shown here is derived from an EMBL/GenBank/DDBJ whole genome shotgun (WGS) entry which is preliminary data.</text>
</comment>
<reference evidence="8" key="1">
    <citation type="journal article" date="2021" name="PeerJ">
        <title>Extensive microbial diversity within the chicken gut microbiome revealed by metagenomics and culture.</title>
        <authorList>
            <person name="Gilroy R."/>
            <person name="Ravi A."/>
            <person name="Getino M."/>
            <person name="Pursley I."/>
            <person name="Horton D.L."/>
            <person name="Alikhan N.F."/>
            <person name="Baker D."/>
            <person name="Gharbi K."/>
            <person name="Hall N."/>
            <person name="Watson M."/>
            <person name="Adriaenssens E.M."/>
            <person name="Foster-Nyarko E."/>
            <person name="Jarju S."/>
            <person name="Secka A."/>
            <person name="Antonio M."/>
            <person name="Oren A."/>
            <person name="Chaudhuri R.R."/>
            <person name="La Ragione R."/>
            <person name="Hildebrand F."/>
            <person name="Pallen M.J."/>
        </authorList>
    </citation>
    <scope>NUCLEOTIDE SEQUENCE</scope>
    <source>
        <strain evidence="8">ChiBcec21-2208</strain>
    </source>
</reference>
<evidence type="ECO:0000256" key="7">
    <source>
        <dbReference type="SAM" id="MobiDB-lite"/>
    </source>
</evidence>
<dbReference type="NCBIfam" id="NF045973">
    <property type="entry name" value="conju_CD1115"/>
    <property type="match status" value="1"/>
</dbReference>
<sequence>MILNGQVSEDESYPAPLAMLFNDLEDREPDHPAVLQYKSFLLGSTKTLQSVLVTAASNLHMFNSEQFAYMTGRDETFLPELGLQKRVIFCVIPDNDETYNFLITMLYTQIFDQLFRLADSNPEYKGALPVHVRLMMDEFANVALPKDFKKILSVCRSRNISCDIILQSIAQLKSLFKDDWEGIVGNCDSLLYLGGNEYGTFEYLSKILGKETERTVSHSIGRGNHGSSSESQQKAARDLATPDEIRRMSNDDALLLLRSEDPVVDRKYDLLKHPNIKLTTDGGAAPYMMPYDFMQMAVSISQKELATIEPDKIPAETLDKYELIDLEEIENAA</sequence>
<dbReference type="Proteomes" id="UP000782880">
    <property type="component" value="Unassembled WGS sequence"/>
</dbReference>
<reference evidence="8" key="2">
    <citation type="submission" date="2021-09" db="EMBL/GenBank/DDBJ databases">
        <authorList>
            <person name="Gilroy R."/>
        </authorList>
    </citation>
    <scope>NUCLEOTIDE SEQUENCE</scope>
    <source>
        <strain evidence="8">ChiBcec21-2208</strain>
    </source>
</reference>
<feature type="compositionally biased region" description="Polar residues" evidence="7">
    <location>
        <begin position="225"/>
        <end position="234"/>
    </location>
</feature>
<keyword evidence="5" id="KW-1133">Transmembrane helix</keyword>
<name>A0A921LQM7_9FIRM</name>
<dbReference type="InterPro" id="IPR051539">
    <property type="entry name" value="T4SS-coupling_protein"/>
</dbReference>
<dbReference type="AlphaFoldDB" id="A0A921LQM7"/>
<dbReference type="Pfam" id="PF02534">
    <property type="entry name" value="T4SS-DNA_transf"/>
    <property type="match status" value="1"/>
</dbReference>
<evidence type="ECO:0000256" key="5">
    <source>
        <dbReference type="ARBA" id="ARBA00022989"/>
    </source>
</evidence>
<keyword evidence="4" id="KW-0812">Transmembrane</keyword>
<dbReference type="Gene3D" id="3.40.50.300">
    <property type="entry name" value="P-loop containing nucleotide triphosphate hydrolases"/>
    <property type="match status" value="1"/>
</dbReference>
<accession>A0A921LQM7</accession>
<dbReference type="EMBL" id="DYVE01000143">
    <property type="protein sequence ID" value="HJG28093.1"/>
    <property type="molecule type" value="Genomic_DNA"/>
</dbReference>
<evidence type="ECO:0000256" key="4">
    <source>
        <dbReference type="ARBA" id="ARBA00022692"/>
    </source>
</evidence>
<keyword evidence="6" id="KW-0472">Membrane</keyword>
<comment type="similarity">
    <text evidence="2">Belongs to the VirD4/TraG family.</text>
</comment>
<evidence type="ECO:0000256" key="2">
    <source>
        <dbReference type="ARBA" id="ARBA00008806"/>
    </source>
</evidence>
<dbReference type="PANTHER" id="PTHR37937">
    <property type="entry name" value="CONJUGATIVE TRANSFER: DNA TRANSPORT"/>
    <property type="match status" value="1"/>
</dbReference>
<evidence type="ECO:0000313" key="9">
    <source>
        <dbReference type="Proteomes" id="UP000782880"/>
    </source>
</evidence>
<proteinExistence type="inferred from homology"/>
<dbReference type="SUPFAM" id="SSF52540">
    <property type="entry name" value="P-loop containing nucleoside triphosphate hydrolases"/>
    <property type="match status" value="1"/>
</dbReference>
<dbReference type="GO" id="GO:0005886">
    <property type="term" value="C:plasma membrane"/>
    <property type="evidence" value="ECO:0007669"/>
    <property type="project" value="UniProtKB-SubCell"/>
</dbReference>
<evidence type="ECO:0000256" key="3">
    <source>
        <dbReference type="ARBA" id="ARBA00022475"/>
    </source>
</evidence>
<dbReference type="InterPro" id="IPR003688">
    <property type="entry name" value="TraG/VirD4"/>
</dbReference>
<dbReference type="CDD" id="cd01127">
    <property type="entry name" value="TrwB_TraG_TraD_VirD4"/>
    <property type="match status" value="1"/>
</dbReference>